<name>A0A1H6DAY1_9ACTN</name>
<accession>A0A1H6DAY1</accession>
<reference evidence="1 2" key="1">
    <citation type="submission" date="2016-10" db="EMBL/GenBank/DDBJ databases">
        <authorList>
            <person name="de Groot N.N."/>
        </authorList>
    </citation>
    <scope>NUCLEOTIDE SEQUENCE [LARGE SCALE GENOMIC DNA]</scope>
    <source>
        <strain evidence="1 2">CGMCC 4.2023</strain>
    </source>
</reference>
<evidence type="ECO:0000313" key="1">
    <source>
        <dbReference type="EMBL" id="SEG82408.1"/>
    </source>
</evidence>
<dbReference type="Proteomes" id="UP000236754">
    <property type="component" value="Unassembled WGS sequence"/>
</dbReference>
<proteinExistence type="predicted"/>
<dbReference type="EMBL" id="FNVU01000013">
    <property type="protein sequence ID" value="SEG82408.1"/>
    <property type="molecule type" value="Genomic_DNA"/>
</dbReference>
<dbReference type="AlphaFoldDB" id="A0A1H6DAY1"/>
<sequence length="150" mass="16349">MGNEPDRVLELTGDSLCPECRASNAVPFEVRVEEVALAPRRDGWTAQGTARSVARCQSCGAACEEIAYRVPYELRGLPCPGCRDAVEYQVALRCVAAGADGFSFTAAVTCPRCTRRSFFRQMLSGLGRIRRISVGPARLEIDLGHQQPTE</sequence>
<evidence type="ECO:0000313" key="2">
    <source>
        <dbReference type="Proteomes" id="UP000236754"/>
    </source>
</evidence>
<gene>
    <name evidence="1" type="ORF">SAMN05216223_113143</name>
</gene>
<organism evidence="1 2">
    <name type="scientific">Actinacidiphila yanglinensis</name>
    <dbReference type="NCBI Taxonomy" id="310779"/>
    <lineage>
        <taxon>Bacteria</taxon>
        <taxon>Bacillati</taxon>
        <taxon>Actinomycetota</taxon>
        <taxon>Actinomycetes</taxon>
        <taxon>Kitasatosporales</taxon>
        <taxon>Streptomycetaceae</taxon>
        <taxon>Actinacidiphila</taxon>
    </lineage>
</organism>
<protein>
    <submittedName>
        <fullName evidence="1">Uncharacterized protein</fullName>
    </submittedName>
</protein>
<keyword evidence="2" id="KW-1185">Reference proteome</keyword>